<accession>A0A5N4A9A7</accession>
<comment type="subcellular location">
    <subcellularLocation>
        <location evidence="1">Membrane</location>
    </subcellularLocation>
</comment>
<evidence type="ECO:0000256" key="3">
    <source>
        <dbReference type="ARBA" id="ARBA00022989"/>
    </source>
</evidence>
<dbReference type="Gene3D" id="2.60.120.260">
    <property type="entry name" value="Galactose-binding domain-like"/>
    <property type="match status" value="1"/>
</dbReference>
<evidence type="ECO:0000256" key="6">
    <source>
        <dbReference type="SAM" id="Phobius"/>
    </source>
</evidence>
<keyword evidence="3 6" id="KW-1133">Transmembrane helix</keyword>
<dbReference type="EMBL" id="VVIM01000009">
    <property type="protein sequence ID" value="KAB0793910.1"/>
    <property type="molecule type" value="Genomic_DNA"/>
</dbReference>
<protein>
    <recommendedName>
        <fullName evidence="7">SUN domain-containing protein</fullName>
    </recommendedName>
</protein>
<evidence type="ECO:0000256" key="5">
    <source>
        <dbReference type="SAM" id="MobiDB-lite"/>
    </source>
</evidence>
<sequence>MSNNKMRNRLNLRNHDEQSTSTTSLTQDVFAMGNLDISDFIPTPKENLRELCAWDFNIKNVLKHFLTVRNVLGIAVVFISVLCRYLPSKEALCVVVVDELLANCQSKLQDEIAAIRNQMNDISTNPLFLNLIDEKIQAAVHLYDTDKIGLIDYAMESSGARIISMPGTQAFNHAFNLADMFSTVPTDASKILQPGTLPGQCFSFRGSTGRIRISLACPVYVTAFTLEHVHKSLAQNRTSAPKEFQVYGLDGEEATDGFSFGVFKYNLEGNALQMFKVQNQSSVLYKHLELHVLSNYGNPTYTCIYRFRVHGKE</sequence>
<dbReference type="PANTHER" id="PTHR12911:SF8">
    <property type="entry name" value="KLAROID PROTEIN-RELATED"/>
    <property type="match status" value="1"/>
</dbReference>
<organism evidence="8 9">
    <name type="scientific">Photinus pyralis</name>
    <name type="common">Common eastern firefly</name>
    <name type="synonym">Lampyris pyralis</name>
    <dbReference type="NCBI Taxonomy" id="7054"/>
    <lineage>
        <taxon>Eukaryota</taxon>
        <taxon>Metazoa</taxon>
        <taxon>Ecdysozoa</taxon>
        <taxon>Arthropoda</taxon>
        <taxon>Hexapoda</taxon>
        <taxon>Insecta</taxon>
        <taxon>Pterygota</taxon>
        <taxon>Neoptera</taxon>
        <taxon>Endopterygota</taxon>
        <taxon>Coleoptera</taxon>
        <taxon>Polyphaga</taxon>
        <taxon>Elateriformia</taxon>
        <taxon>Elateroidea</taxon>
        <taxon>Lampyridae</taxon>
        <taxon>Lampyrinae</taxon>
        <taxon>Photinus</taxon>
    </lineage>
</organism>
<dbReference type="GO" id="GO:0034993">
    <property type="term" value="C:meiotic nuclear membrane microtubule tethering complex"/>
    <property type="evidence" value="ECO:0007669"/>
    <property type="project" value="TreeGrafter"/>
</dbReference>
<dbReference type="InterPro" id="IPR012919">
    <property type="entry name" value="SUN_dom"/>
</dbReference>
<dbReference type="GO" id="GO:0043495">
    <property type="term" value="F:protein-membrane adaptor activity"/>
    <property type="evidence" value="ECO:0007669"/>
    <property type="project" value="TreeGrafter"/>
</dbReference>
<dbReference type="PROSITE" id="PS51469">
    <property type="entry name" value="SUN"/>
    <property type="match status" value="1"/>
</dbReference>
<dbReference type="Proteomes" id="UP000327044">
    <property type="component" value="Unassembled WGS sequence"/>
</dbReference>
<keyword evidence="2 6" id="KW-0812">Transmembrane</keyword>
<dbReference type="InterPro" id="IPR045119">
    <property type="entry name" value="SUN1-5"/>
</dbReference>
<dbReference type="InParanoid" id="A0A5N4A9A7"/>
<reference evidence="8 9" key="1">
    <citation type="journal article" date="2018" name="Elife">
        <title>Firefly genomes illuminate parallel origins of bioluminescence in beetles.</title>
        <authorList>
            <person name="Fallon T.R."/>
            <person name="Lower S.E."/>
            <person name="Chang C.H."/>
            <person name="Bessho-Uehara M."/>
            <person name="Martin G.J."/>
            <person name="Bewick A.J."/>
            <person name="Behringer M."/>
            <person name="Debat H.J."/>
            <person name="Wong I."/>
            <person name="Day J.C."/>
            <person name="Suvorov A."/>
            <person name="Silva C.J."/>
            <person name="Stanger-Hall K.F."/>
            <person name="Hall D.W."/>
            <person name="Schmitz R.J."/>
            <person name="Nelson D.R."/>
            <person name="Lewis S.M."/>
            <person name="Shigenobu S."/>
            <person name="Bybee S.M."/>
            <person name="Larracuente A.M."/>
            <person name="Oba Y."/>
            <person name="Weng J.K."/>
        </authorList>
    </citation>
    <scope>NUCLEOTIDE SEQUENCE [LARGE SCALE GENOMIC DNA]</scope>
    <source>
        <strain evidence="8">1611_PpyrPB1</strain>
        <tissue evidence="8">Whole body</tissue>
    </source>
</reference>
<evidence type="ECO:0000259" key="7">
    <source>
        <dbReference type="PROSITE" id="PS51469"/>
    </source>
</evidence>
<evidence type="ECO:0000313" key="9">
    <source>
        <dbReference type="Proteomes" id="UP000327044"/>
    </source>
</evidence>
<evidence type="ECO:0000256" key="1">
    <source>
        <dbReference type="ARBA" id="ARBA00004370"/>
    </source>
</evidence>
<evidence type="ECO:0000313" key="8">
    <source>
        <dbReference type="EMBL" id="KAB0793910.1"/>
    </source>
</evidence>
<feature type="transmembrane region" description="Helical" evidence="6">
    <location>
        <begin position="66"/>
        <end position="87"/>
    </location>
</feature>
<dbReference type="OrthoDB" id="342281at2759"/>
<dbReference type="AlphaFoldDB" id="A0A5N4A9A7"/>
<feature type="domain" description="SUN" evidence="7">
    <location>
        <begin position="137"/>
        <end position="313"/>
    </location>
</feature>
<dbReference type="PANTHER" id="PTHR12911">
    <property type="entry name" value="SAD1/UNC-84-LIKE PROTEIN-RELATED"/>
    <property type="match status" value="1"/>
</dbReference>
<keyword evidence="9" id="KW-1185">Reference proteome</keyword>
<feature type="compositionally biased region" description="Basic residues" evidence="5">
    <location>
        <begin position="1"/>
        <end position="12"/>
    </location>
</feature>
<feature type="region of interest" description="Disordered" evidence="5">
    <location>
        <begin position="1"/>
        <end position="23"/>
    </location>
</feature>
<dbReference type="FunCoup" id="A0A5N4A9A7">
    <property type="interactions" value="1"/>
</dbReference>
<proteinExistence type="predicted"/>
<evidence type="ECO:0000256" key="4">
    <source>
        <dbReference type="ARBA" id="ARBA00023136"/>
    </source>
</evidence>
<dbReference type="Pfam" id="PF07738">
    <property type="entry name" value="Sad1_UNC"/>
    <property type="match status" value="1"/>
</dbReference>
<comment type="caution">
    <text evidence="8">The sequence shown here is derived from an EMBL/GenBank/DDBJ whole genome shotgun (WGS) entry which is preliminary data.</text>
</comment>
<evidence type="ECO:0000256" key="2">
    <source>
        <dbReference type="ARBA" id="ARBA00022692"/>
    </source>
</evidence>
<name>A0A5N4A9A7_PHOPY</name>
<keyword evidence="4 6" id="KW-0472">Membrane</keyword>
<gene>
    <name evidence="8" type="ORF">PPYR_13530</name>
</gene>